<accession>A0A1H0C386</accession>
<evidence type="ECO:0000313" key="6">
    <source>
        <dbReference type="Proteomes" id="UP000198704"/>
    </source>
</evidence>
<evidence type="ECO:0000313" key="5">
    <source>
        <dbReference type="EMBL" id="SDN52330.1"/>
    </source>
</evidence>
<dbReference type="PANTHER" id="PTHR43300">
    <property type="entry name" value="ACETYLTRANSFERASE"/>
    <property type="match status" value="1"/>
</dbReference>
<protein>
    <submittedName>
        <fullName evidence="5">Acetyltransferase (Isoleucine patch superfamily)</fullName>
    </submittedName>
</protein>
<dbReference type="STRING" id="582672.SAMN05216360_1095"/>
<keyword evidence="3" id="KW-0677">Repeat</keyword>
<dbReference type="EMBL" id="FNHS01000009">
    <property type="protein sequence ID" value="SDN52330.1"/>
    <property type="molecule type" value="Genomic_DNA"/>
</dbReference>
<dbReference type="OrthoDB" id="9815592at2"/>
<proteinExistence type="inferred from homology"/>
<dbReference type="PROSITE" id="PS00101">
    <property type="entry name" value="HEXAPEP_TRANSFERASES"/>
    <property type="match status" value="1"/>
</dbReference>
<dbReference type="SUPFAM" id="SSF51161">
    <property type="entry name" value="Trimeric LpxA-like enzymes"/>
    <property type="match status" value="1"/>
</dbReference>
<dbReference type="InterPro" id="IPR018357">
    <property type="entry name" value="Hexapep_transf_CS"/>
</dbReference>
<comment type="similarity">
    <text evidence="1">Belongs to the transferase hexapeptide repeat family.</text>
</comment>
<dbReference type="InterPro" id="IPR050179">
    <property type="entry name" value="Trans_hexapeptide_repeat"/>
</dbReference>
<sequence length="187" mass="20725">MLGLLNYIGRFRRALGFYIANSVMMHFAPYVVRHYYLRTVCGITIGHKSSIAQRCFITGSKIVIGSNSVINRYVYLDGRVQLYIGNNVNVSHYTLIHTLTHDPQNRDFICLEKPVAIMDHAWIGARAIILPGVTIGEGAVVGAGAVVSRDVAPYTIVAGNPAVVVGKRSRDIAYRSSYFPFFDTDIQ</sequence>
<dbReference type="InterPro" id="IPR011004">
    <property type="entry name" value="Trimer_LpxA-like_sf"/>
</dbReference>
<keyword evidence="6" id="KW-1185">Reference proteome</keyword>
<dbReference type="CDD" id="cd04647">
    <property type="entry name" value="LbH_MAT_like"/>
    <property type="match status" value="1"/>
</dbReference>
<reference evidence="6" key="1">
    <citation type="submission" date="2016-10" db="EMBL/GenBank/DDBJ databases">
        <authorList>
            <person name="Varghese N."/>
            <person name="Submissions S."/>
        </authorList>
    </citation>
    <scope>NUCLEOTIDE SEQUENCE [LARGE SCALE GENOMIC DNA]</scope>
    <source>
        <strain evidence="6">BL47</strain>
    </source>
</reference>
<evidence type="ECO:0000256" key="1">
    <source>
        <dbReference type="ARBA" id="ARBA00007274"/>
    </source>
</evidence>
<dbReference type="Gene3D" id="2.160.10.10">
    <property type="entry name" value="Hexapeptide repeat proteins"/>
    <property type="match status" value="1"/>
</dbReference>
<dbReference type="GO" id="GO:0016746">
    <property type="term" value="F:acyltransferase activity"/>
    <property type="evidence" value="ECO:0007669"/>
    <property type="project" value="UniProtKB-KW"/>
</dbReference>
<evidence type="ECO:0000256" key="4">
    <source>
        <dbReference type="ARBA" id="ARBA00023315"/>
    </source>
</evidence>
<dbReference type="Proteomes" id="UP000198704">
    <property type="component" value="Unassembled WGS sequence"/>
</dbReference>
<dbReference type="AlphaFoldDB" id="A0A1H0C386"/>
<evidence type="ECO:0000256" key="2">
    <source>
        <dbReference type="ARBA" id="ARBA00022679"/>
    </source>
</evidence>
<name>A0A1H0C386_9HYPH</name>
<keyword evidence="2 5" id="KW-0808">Transferase</keyword>
<keyword evidence="4" id="KW-0012">Acyltransferase</keyword>
<evidence type="ECO:0000256" key="3">
    <source>
        <dbReference type="ARBA" id="ARBA00022737"/>
    </source>
</evidence>
<gene>
    <name evidence="5" type="ORF">SAMN05216360_1095</name>
</gene>
<organism evidence="5 6">
    <name type="scientific">Methylobacterium phyllostachyos</name>
    <dbReference type="NCBI Taxonomy" id="582672"/>
    <lineage>
        <taxon>Bacteria</taxon>
        <taxon>Pseudomonadati</taxon>
        <taxon>Pseudomonadota</taxon>
        <taxon>Alphaproteobacteria</taxon>
        <taxon>Hyphomicrobiales</taxon>
        <taxon>Methylobacteriaceae</taxon>
        <taxon>Methylobacterium</taxon>
    </lineage>
</organism>
<dbReference type="InterPro" id="IPR001451">
    <property type="entry name" value="Hexapep"/>
</dbReference>
<dbReference type="Pfam" id="PF00132">
    <property type="entry name" value="Hexapep"/>
    <property type="match status" value="1"/>
</dbReference>